<dbReference type="EMBL" id="JACAZI010000004">
    <property type="protein sequence ID" value="KAF7363169.1"/>
    <property type="molecule type" value="Genomic_DNA"/>
</dbReference>
<evidence type="ECO:0000313" key="2">
    <source>
        <dbReference type="EMBL" id="KAF7363169.1"/>
    </source>
</evidence>
<feature type="region of interest" description="Disordered" evidence="1">
    <location>
        <begin position="501"/>
        <end position="523"/>
    </location>
</feature>
<comment type="caution">
    <text evidence="2">The sequence shown here is derived from an EMBL/GenBank/DDBJ whole genome shotgun (WGS) entry which is preliminary data.</text>
</comment>
<feature type="compositionally biased region" description="Basic and acidic residues" evidence="1">
    <location>
        <begin position="330"/>
        <end position="341"/>
    </location>
</feature>
<feature type="compositionally biased region" description="Low complexity" evidence="1">
    <location>
        <begin position="510"/>
        <end position="523"/>
    </location>
</feature>
<feature type="region of interest" description="Disordered" evidence="1">
    <location>
        <begin position="1"/>
        <end position="30"/>
    </location>
</feature>
<keyword evidence="3" id="KW-1185">Reference proteome</keyword>
<feature type="region of interest" description="Disordered" evidence="1">
    <location>
        <begin position="169"/>
        <end position="188"/>
    </location>
</feature>
<evidence type="ECO:0000256" key="1">
    <source>
        <dbReference type="SAM" id="MobiDB-lite"/>
    </source>
</evidence>
<organism evidence="2 3">
    <name type="scientific">Mycena venus</name>
    <dbReference type="NCBI Taxonomy" id="2733690"/>
    <lineage>
        <taxon>Eukaryota</taxon>
        <taxon>Fungi</taxon>
        <taxon>Dikarya</taxon>
        <taxon>Basidiomycota</taxon>
        <taxon>Agaricomycotina</taxon>
        <taxon>Agaricomycetes</taxon>
        <taxon>Agaricomycetidae</taxon>
        <taxon>Agaricales</taxon>
        <taxon>Marasmiineae</taxon>
        <taxon>Mycenaceae</taxon>
        <taxon>Mycena</taxon>
    </lineage>
</organism>
<protein>
    <submittedName>
        <fullName evidence="2">Uncharacterized protein</fullName>
    </submittedName>
</protein>
<accession>A0A8H6YRE7</accession>
<name>A0A8H6YRE7_9AGAR</name>
<feature type="compositionally biased region" description="Polar residues" evidence="1">
    <location>
        <begin position="11"/>
        <end position="20"/>
    </location>
</feature>
<dbReference type="OrthoDB" id="3066566at2759"/>
<sequence>MNSLDEYAFSGSLSSRSSTPAVAEPHHSYNMSHSTTSGSLMFLGAEEWISSSPASDPAPLTSLTPNPFRYNQQKAPSFHPDCRQCAALKRENLVLATENATLKHAYDALLAVVGPAVFLGQAPGASDGGDLAASGSRLGLVPSTPILQRSDHPRVEFWHFHEYKNHLELTKGESNTDDPKPRGSSRAAQGINVTMRYVQDADGVTIDGFRATAIRGLATKLFVMAEASGVAPPTWNKGSLEFQSKFSAEICQKFPEMGLCANDWKVQHMATKMYSSWYRGRNNSQIKSEAPEDDLTPSKGIKRNQPNQPNQPLKTAASKKVKLSETPPPLERDEQNKHDQRYFAVVVPSSTMPTPRPEEHETDKGAMPLPDDPPVNAEGSNTRKEPATEVVAFKIINPLLSAVPQTAASPAGDIQAPNPLPSATPAPTTMTPVQQASAATPTGTAPSGTVEVHPAPAAKGKKATPGASKTPRNLCMIDWCKKHPGGYLSDFKIYWTSIEKTSDSDQYREASANAAASKTKAAS</sequence>
<dbReference type="AlphaFoldDB" id="A0A8H6YRE7"/>
<reference evidence="2" key="1">
    <citation type="submission" date="2020-05" db="EMBL/GenBank/DDBJ databases">
        <title>Mycena genomes resolve the evolution of fungal bioluminescence.</title>
        <authorList>
            <person name="Tsai I.J."/>
        </authorList>
    </citation>
    <scope>NUCLEOTIDE SEQUENCE</scope>
    <source>
        <strain evidence="2">CCC161011</strain>
    </source>
</reference>
<evidence type="ECO:0000313" key="3">
    <source>
        <dbReference type="Proteomes" id="UP000620124"/>
    </source>
</evidence>
<feature type="region of interest" description="Disordered" evidence="1">
    <location>
        <begin position="408"/>
        <end position="469"/>
    </location>
</feature>
<feature type="compositionally biased region" description="Low complexity" evidence="1">
    <location>
        <begin position="425"/>
        <end position="469"/>
    </location>
</feature>
<feature type="region of interest" description="Disordered" evidence="1">
    <location>
        <begin position="285"/>
        <end position="385"/>
    </location>
</feature>
<proteinExistence type="predicted"/>
<gene>
    <name evidence="2" type="ORF">MVEN_00669400</name>
</gene>
<feature type="compositionally biased region" description="Polar residues" evidence="1">
    <location>
        <begin position="304"/>
        <end position="313"/>
    </location>
</feature>
<dbReference type="Proteomes" id="UP000620124">
    <property type="component" value="Unassembled WGS sequence"/>
</dbReference>